<keyword evidence="3" id="KW-1185">Reference proteome</keyword>
<dbReference type="Proteomes" id="UP000215914">
    <property type="component" value="Chromosome 3"/>
</dbReference>
<evidence type="ECO:0000313" key="2">
    <source>
        <dbReference type="EMBL" id="OTG33048.1"/>
    </source>
</evidence>
<dbReference type="AlphaFoldDB" id="A0A251VBR9"/>
<name>A0A251VBR9_HELAN</name>
<feature type="region of interest" description="Disordered" evidence="1">
    <location>
        <begin position="35"/>
        <end position="79"/>
    </location>
</feature>
<dbReference type="EMBL" id="CM007892">
    <property type="protein sequence ID" value="OTG33048.1"/>
    <property type="molecule type" value="Genomic_DNA"/>
</dbReference>
<organism evidence="2 3">
    <name type="scientific">Helianthus annuus</name>
    <name type="common">Common sunflower</name>
    <dbReference type="NCBI Taxonomy" id="4232"/>
    <lineage>
        <taxon>Eukaryota</taxon>
        <taxon>Viridiplantae</taxon>
        <taxon>Streptophyta</taxon>
        <taxon>Embryophyta</taxon>
        <taxon>Tracheophyta</taxon>
        <taxon>Spermatophyta</taxon>
        <taxon>Magnoliopsida</taxon>
        <taxon>eudicotyledons</taxon>
        <taxon>Gunneridae</taxon>
        <taxon>Pentapetalae</taxon>
        <taxon>asterids</taxon>
        <taxon>campanulids</taxon>
        <taxon>Asterales</taxon>
        <taxon>Asteraceae</taxon>
        <taxon>Asteroideae</taxon>
        <taxon>Heliantheae alliance</taxon>
        <taxon>Heliantheae</taxon>
        <taxon>Helianthus</taxon>
    </lineage>
</organism>
<reference evidence="3" key="1">
    <citation type="journal article" date="2017" name="Nature">
        <title>The sunflower genome provides insights into oil metabolism, flowering and Asterid evolution.</title>
        <authorList>
            <person name="Badouin H."/>
            <person name="Gouzy J."/>
            <person name="Grassa C.J."/>
            <person name="Murat F."/>
            <person name="Staton S.E."/>
            <person name="Cottret L."/>
            <person name="Lelandais-Briere C."/>
            <person name="Owens G.L."/>
            <person name="Carrere S."/>
            <person name="Mayjonade B."/>
            <person name="Legrand L."/>
            <person name="Gill N."/>
            <person name="Kane N.C."/>
            <person name="Bowers J.E."/>
            <person name="Hubner S."/>
            <person name="Bellec A."/>
            <person name="Berard A."/>
            <person name="Berges H."/>
            <person name="Blanchet N."/>
            <person name="Boniface M.C."/>
            <person name="Brunel D."/>
            <person name="Catrice O."/>
            <person name="Chaidir N."/>
            <person name="Claudel C."/>
            <person name="Donnadieu C."/>
            <person name="Faraut T."/>
            <person name="Fievet G."/>
            <person name="Helmstetter N."/>
            <person name="King M."/>
            <person name="Knapp S.J."/>
            <person name="Lai Z."/>
            <person name="Le Paslier M.C."/>
            <person name="Lippi Y."/>
            <person name="Lorenzon L."/>
            <person name="Mandel J.R."/>
            <person name="Marage G."/>
            <person name="Marchand G."/>
            <person name="Marquand E."/>
            <person name="Bret-Mestries E."/>
            <person name="Morien E."/>
            <person name="Nambeesan S."/>
            <person name="Nguyen T."/>
            <person name="Pegot-Espagnet P."/>
            <person name="Pouilly N."/>
            <person name="Raftis F."/>
            <person name="Sallet E."/>
            <person name="Schiex T."/>
            <person name="Thomas J."/>
            <person name="Vandecasteele C."/>
            <person name="Vares D."/>
            <person name="Vear F."/>
            <person name="Vautrin S."/>
            <person name="Crespi M."/>
            <person name="Mangin B."/>
            <person name="Burke J.M."/>
            <person name="Salse J."/>
            <person name="Munos S."/>
            <person name="Vincourt P."/>
            <person name="Rieseberg L.H."/>
            <person name="Langlade N.B."/>
        </authorList>
    </citation>
    <scope>NUCLEOTIDE SEQUENCE [LARGE SCALE GENOMIC DNA]</scope>
    <source>
        <strain evidence="3">cv. SF193</strain>
    </source>
</reference>
<gene>
    <name evidence="2" type="ORF">HannXRQ_Chr03g0093241</name>
</gene>
<protein>
    <submittedName>
        <fullName evidence="2">Uncharacterized protein</fullName>
    </submittedName>
</protein>
<dbReference type="InParanoid" id="A0A251VBR9"/>
<proteinExistence type="predicted"/>
<accession>A0A251VBR9</accession>
<sequence>MVADLKRTPLSLHFGCNEQPNDAAARKCLCQKGKESFQSRNKQQNQEMNNKKTSFNTMLKTAKKENNNAYSYTKEHHHP</sequence>
<evidence type="ECO:0000313" key="3">
    <source>
        <dbReference type="Proteomes" id="UP000215914"/>
    </source>
</evidence>
<evidence type="ECO:0000256" key="1">
    <source>
        <dbReference type="SAM" id="MobiDB-lite"/>
    </source>
</evidence>
<feature type="compositionally biased region" description="Low complexity" evidence="1">
    <location>
        <begin position="41"/>
        <end position="52"/>
    </location>
</feature>